<proteinExistence type="predicted"/>
<dbReference type="PANTHER" id="PTHR13061:SF29">
    <property type="entry name" value="GAMMA CARBONIC ANHYDRASE-LIKE 1, MITOCHONDRIAL-RELATED"/>
    <property type="match status" value="1"/>
</dbReference>
<dbReference type="SUPFAM" id="SSF51161">
    <property type="entry name" value="Trimeric LpxA-like enzymes"/>
    <property type="match status" value="1"/>
</dbReference>
<accession>A0A8J8K7A8</accession>
<dbReference type="InterPro" id="IPR001451">
    <property type="entry name" value="Hexapep"/>
</dbReference>
<dbReference type="InterPro" id="IPR050484">
    <property type="entry name" value="Transf_Hexapept/Carb_Anhydrase"/>
</dbReference>
<dbReference type="InterPro" id="IPR047324">
    <property type="entry name" value="LbH_gamma_CA-like"/>
</dbReference>
<name>A0A8J8K7A8_9BACI</name>
<gene>
    <name evidence="1" type="ORF">HR057_02120</name>
</gene>
<keyword evidence="2" id="KW-1185">Reference proteome</keyword>
<dbReference type="Proteomes" id="UP000625804">
    <property type="component" value="Unassembled WGS sequence"/>
</dbReference>
<sequence length="177" mass="19591">MLYPYKNKMPKIDESVFIAPGARVIGDVTVGKESSIWFNAVLRGDEAPIFIGERCSIQDNTTCHLYEQFPLVVEDDVTVGHNVILHGCTVRKGALIGMGSTILDGAEIGEYTIIGANTLIPSGKKIPPRSLVVGAPGKVVRELTEKDYELLKLSVETYVQKGKEYKEQFKNFQKETE</sequence>
<dbReference type="RefSeq" id="WP_173729759.1">
    <property type="nucleotide sequence ID" value="NZ_JABTTE010000002.1"/>
</dbReference>
<dbReference type="EMBL" id="JABTTE010000002">
    <property type="protein sequence ID" value="NSL50556.1"/>
    <property type="molecule type" value="Genomic_DNA"/>
</dbReference>
<evidence type="ECO:0000313" key="2">
    <source>
        <dbReference type="Proteomes" id="UP000625804"/>
    </source>
</evidence>
<dbReference type="Pfam" id="PF00132">
    <property type="entry name" value="Hexapep"/>
    <property type="match status" value="2"/>
</dbReference>
<dbReference type="AlphaFoldDB" id="A0A8J8K7A8"/>
<dbReference type="Gene3D" id="2.160.10.10">
    <property type="entry name" value="Hexapeptide repeat proteins"/>
    <property type="match status" value="1"/>
</dbReference>
<evidence type="ECO:0000313" key="1">
    <source>
        <dbReference type="EMBL" id="NSL50556.1"/>
    </source>
</evidence>
<dbReference type="PANTHER" id="PTHR13061">
    <property type="entry name" value="DYNACTIN SUBUNIT P25"/>
    <property type="match status" value="1"/>
</dbReference>
<protein>
    <submittedName>
        <fullName evidence="1">Gamma carbonic anhydrase family protein</fullName>
    </submittedName>
</protein>
<reference evidence="1" key="1">
    <citation type="submission" date="2020-06" db="EMBL/GenBank/DDBJ databases">
        <title>A novel thermopfilic bacterium from Erzurum, Turkey.</title>
        <authorList>
            <person name="Adiguzel A."/>
            <person name="Ay H."/>
            <person name="Baltaci M.O."/>
        </authorList>
    </citation>
    <scope>NUCLEOTIDE SEQUENCE</scope>
    <source>
        <strain evidence="1">P2</strain>
    </source>
</reference>
<comment type="caution">
    <text evidence="1">The sequence shown here is derived from an EMBL/GenBank/DDBJ whole genome shotgun (WGS) entry which is preliminary data.</text>
</comment>
<organism evidence="1 2">
    <name type="scientific">Calidifontibacillus erzurumensis</name>
    <dbReference type="NCBI Taxonomy" id="2741433"/>
    <lineage>
        <taxon>Bacteria</taxon>
        <taxon>Bacillati</taxon>
        <taxon>Bacillota</taxon>
        <taxon>Bacilli</taxon>
        <taxon>Bacillales</taxon>
        <taxon>Bacillaceae</taxon>
        <taxon>Calidifontibacillus/Schinkia group</taxon>
        <taxon>Calidifontibacillus</taxon>
    </lineage>
</organism>
<dbReference type="CDD" id="cd04645">
    <property type="entry name" value="LbH_gamma_CA_like"/>
    <property type="match status" value="1"/>
</dbReference>
<dbReference type="InterPro" id="IPR011004">
    <property type="entry name" value="Trimer_LpxA-like_sf"/>
</dbReference>